<dbReference type="EMBL" id="JAJJMB010008983">
    <property type="protein sequence ID" value="KAI3917558.1"/>
    <property type="molecule type" value="Genomic_DNA"/>
</dbReference>
<sequence>MLGDAFTTGGAGMYDVSDASNDLSRENNEGIDIDLDFPWDKHCVPDEIEIDPNDPEIRLLDVGSSLYGPDSDDEFI</sequence>
<reference evidence="2" key="1">
    <citation type="submission" date="2022-04" db="EMBL/GenBank/DDBJ databases">
        <title>A functionally conserved STORR gene fusion in Papaver species that diverged 16.8 million years ago.</title>
        <authorList>
            <person name="Catania T."/>
        </authorList>
    </citation>
    <scope>NUCLEOTIDE SEQUENCE</scope>
    <source>
        <strain evidence="2">S-188037</strain>
    </source>
</reference>
<name>A0AAD4XK42_9MAGN</name>
<accession>A0AAD4XK42</accession>
<proteinExistence type="predicted"/>
<protein>
    <submittedName>
        <fullName evidence="2">Uncharacterized protein</fullName>
    </submittedName>
</protein>
<gene>
    <name evidence="2" type="ORF">MKW98_021320</name>
</gene>
<evidence type="ECO:0000256" key="1">
    <source>
        <dbReference type="SAM" id="MobiDB-lite"/>
    </source>
</evidence>
<evidence type="ECO:0000313" key="3">
    <source>
        <dbReference type="Proteomes" id="UP001202328"/>
    </source>
</evidence>
<organism evidence="2 3">
    <name type="scientific">Papaver atlanticum</name>
    <dbReference type="NCBI Taxonomy" id="357466"/>
    <lineage>
        <taxon>Eukaryota</taxon>
        <taxon>Viridiplantae</taxon>
        <taxon>Streptophyta</taxon>
        <taxon>Embryophyta</taxon>
        <taxon>Tracheophyta</taxon>
        <taxon>Spermatophyta</taxon>
        <taxon>Magnoliopsida</taxon>
        <taxon>Ranunculales</taxon>
        <taxon>Papaveraceae</taxon>
        <taxon>Papaveroideae</taxon>
        <taxon>Papaver</taxon>
    </lineage>
</organism>
<feature type="region of interest" description="Disordered" evidence="1">
    <location>
        <begin position="1"/>
        <end position="22"/>
    </location>
</feature>
<dbReference type="Proteomes" id="UP001202328">
    <property type="component" value="Unassembled WGS sequence"/>
</dbReference>
<keyword evidence="3" id="KW-1185">Reference proteome</keyword>
<dbReference type="AlphaFoldDB" id="A0AAD4XK42"/>
<evidence type="ECO:0000313" key="2">
    <source>
        <dbReference type="EMBL" id="KAI3917558.1"/>
    </source>
</evidence>
<comment type="caution">
    <text evidence="2">The sequence shown here is derived from an EMBL/GenBank/DDBJ whole genome shotgun (WGS) entry which is preliminary data.</text>
</comment>